<dbReference type="EMBL" id="JACIJG010000001">
    <property type="protein sequence ID" value="MBB5700334.1"/>
    <property type="molecule type" value="Genomic_DNA"/>
</dbReference>
<protein>
    <recommendedName>
        <fullName evidence="2">Peptide deformylase</fullName>
        <shortName evidence="2">PDF</shortName>
        <ecNumber evidence="2">3.5.1.88</ecNumber>
    </recommendedName>
    <alternativeName>
        <fullName evidence="2">Polypeptide deformylase</fullName>
    </alternativeName>
</protein>
<dbReference type="PRINTS" id="PR01576">
    <property type="entry name" value="PDEFORMYLASE"/>
</dbReference>
<proteinExistence type="inferred from homology"/>
<dbReference type="EC" id="3.5.1.88" evidence="2"/>
<dbReference type="AlphaFoldDB" id="A0A7W9EJL3"/>
<dbReference type="Pfam" id="PF01327">
    <property type="entry name" value="Pep_deformylase"/>
    <property type="match status" value="1"/>
</dbReference>
<keyword evidence="2" id="KW-0648">Protein biosynthesis</keyword>
<dbReference type="InterPro" id="IPR036821">
    <property type="entry name" value="Peptide_deformylase_sf"/>
</dbReference>
<evidence type="ECO:0000256" key="1">
    <source>
        <dbReference type="ARBA" id="ARBA00010759"/>
    </source>
</evidence>
<evidence type="ECO:0000313" key="3">
    <source>
        <dbReference type="EMBL" id="MBB5700334.1"/>
    </source>
</evidence>
<dbReference type="RefSeq" id="WP_183646685.1">
    <property type="nucleotide sequence ID" value="NZ_JACIJG010000001.1"/>
</dbReference>
<dbReference type="HAMAP" id="MF_00163">
    <property type="entry name" value="Pep_deformylase"/>
    <property type="match status" value="1"/>
</dbReference>
<dbReference type="GO" id="GO:0006412">
    <property type="term" value="P:translation"/>
    <property type="evidence" value="ECO:0007669"/>
    <property type="project" value="UniProtKB-UniRule"/>
</dbReference>
<name>A0A7W9EJL3_9HYPH</name>
<dbReference type="Gene3D" id="3.90.45.10">
    <property type="entry name" value="Peptide deformylase"/>
    <property type="match status" value="1"/>
</dbReference>
<evidence type="ECO:0000313" key="4">
    <source>
        <dbReference type="Proteomes" id="UP000555546"/>
    </source>
</evidence>
<comment type="catalytic activity">
    <reaction evidence="2">
        <text>N-terminal N-formyl-L-methionyl-[peptide] + H2O = N-terminal L-methionyl-[peptide] + formate</text>
        <dbReference type="Rhea" id="RHEA:24420"/>
        <dbReference type="Rhea" id="RHEA-COMP:10639"/>
        <dbReference type="Rhea" id="RHEA-COMP:10640"/>
        <dbReference type="ChEBI" id="CHEBI:15377"/>
        <dbReference type="ChEBI" id="CHEBI:15740"/>
        <dbReference type="ChEBI" id="CHEBI:49298"/>
        <dbReference type="ChEBI" id="CHEBI:64731"/>
        <dbReference type="EC" id="3.5.1.88"/>
    </reaction>
</comment>
<feature type="binding site" evidence="2">
    <location>
        <position position="137"/>
    </location>
    <ligand>
        <name>Fe cation</name>
        <dbReference type="ChEBI" id="CHEBI:24875"/>
    </ligand>
</feature>
<dbReference type="PANTHER" id="PTHR10458:SF22">
    <property type="entry name" value="PEPTIDE DEFORMYLASE"/>
    <property type="match status" value="1"/>
</dbReference>
<keyword evidence="2 3" id="KW-0378">Hydrolase</keyword>
<reference evidence="3 4" key="1">
    <citation type="submission" date="2020-08" db="EMBL/GenBank/DDBJ databases">
        <title>Genomic Encyclopedia of Type Strains, Phase IV (KMG-IV): sequencing the most valuable type-strain genomes for metagenomic binning, comparative biology and taxonomic classification.</title>
        <authorList>
            <person name="Goeker M."/>
        </authorList>
    </citation>
    <scope>NUCLEOTIDE SEQUENCE [LARGE SCALE GENOMIC DNA]</scope>
    <source>
        <strain evidence="3 4">DSM 26944</strain>
    </source>
</reference>
<organism evidence="3 4">
    <name type="scientific">Brucella daejeonensis</name>
    <dbReference type="NCBI Taxonomy" id="659015"/>
    <lineage>
        <taxon>Bacteria</taxon>
        <taxon>Pseudomonadati</taxon>
        <taxon>Pseudomonadota</taxon>
        <taxon>Alphaproteobacteria</taxon>
        <taxon>Hyphomicrobiales</taxon>
        <taxon>Brucellaceae</taxon>
        <taxon>Brucella/Ochrobactrum group</taxon>
        <taxon>Brucella</taxon>
    </lineage>
</organism>
<comment type="similarity">
    <text evidence="1 2">Belongs to the polypeptide deformylase family.</text>
</comment>
<feature type="active site" evidence="2">
    <location>
        <position position="138"/>
    </location>
</feature>
<feature type="binding site" evidence="2">
    <location>
        <position position="94"/>
    </location>
    <ligand>
        <name>Fe cation</name>
        <dbReference type="ChEBI" id="CHEBI:24875"/>
    </ligand>
</feature>
<sequence>MALLPLTMIPDPLLRKVSLPVETIDDGIRQLARDMLETMYEASGAGLAAVQVGRLLRMTTVDVEYRNGERKPIIAINPEIIAASGERSSYDEGCLSVGASYRGSVSRPARVTIAYTDIEGEKCRLDADGILATCFQHEIDHMNGVLFLDHLTPEQREDILEKVETQSPPDT</sequence>
<keyword evidence="2" id="KW-0408">Iron</keyword>
<keyword evidence="4" id="KW-1185">Reference proteome</keyword>
<dbReference type="GO" id="GO:0042586">
    <property type="term" value="F:peptide deformylase activity"/>
    <property type="evidence" value="ECO:0007669"/>
    <property type="project" value="UniProtKB-UniRule"/>
</dbReference>
<comment type="function">
    <text evidence="2">Removes the formyl group from the N-terminal Met of newly synthesized proteins. Requires at least a dipeptide for an efficient rate of reaction. N-terminal L-methionine is a prerequisite for activity but the enzyme has broad specificity at other positions.</text>
</comment>
<dbReference type="NCBIfam" id="NF001159">
    <property type="entry name" value="PRK00150.1-3"/>
    <property type="match status" value="1"/>
</dbReference>
<comment type="cofactor">
    <cofactor evidence="2">
        <name>Fe(2+)</name>
        <dbReference type="ChEBI" id="CHEBI:29033"/>
    </cofactor>
    <text evidence="2">Binds 1 Fe(2+) ion.</text>
</comment>
<dbReference type="CDD" id="cd00487">
    <property type="entry name" value="Pep_deformylase"/>
    <property type="match status" value="1"/>
</dbReference>
<dbReference type="PIRSF" id="PIRSF004749">
    <property type="entry name" value="Pep_def"/>
    <property type="match status" value="1"/>
</dbReference>
<gene>
    <name evidence="2" type="primary">def</name>
    <name evidence="3" type="ORF">FHS76_000172</name>
</gene>
<dbReference type="PANTHER" id="PTHR10458">
    <property type="entry name" value="PEPTIDE DEFORMYLASE"/>
    <property type="match status" value="1"/>
</dbReference>
<keyword evidence="2" id="KW-0479">Metal-binding</keyword>
<dbReference type="GO" id="GO:0046872">
    <property type="term" value="F:metal ion binding"/>
    <property type="evidence" value="ECO:0007669"/>
    <property type="project" value="UniProtKB-KW"/>
</dbReference>
<dbReference type="Proteomes" id="UP000555546">
    <property type="component" value="Unassembled WGS sequence"/>
</dbReference>
<dbReference type="InterPro" id="IPR023635">
    <property type="entry name" value="Peptide_deformylase"/>
</dbReference>
<dbReference type="SUPFAM" id="SSF56420">
    <property type="entry name" value="Peptide deformylase"/>
    <property type="match status" value="1"/>
</dbReference>
<evidence type="ECO:0000256" key="2">
    <source>
        <dbReference type="HAMAP-Rule" id="MF_00163"/>
    </source>
</evidence>
<comment type="caution">
    <text evidence="3">The sequence shown here is derived from an EMBL/GenBank/DDBJ whole genome shotgun (WGS) entry which is preliminary data.</text>
</comment>
<feature type="binding site" evidence="2">
    <location>
        <position position="141"/>
    </location>
    <ligand>
        <name>Fe cation</name>
        <dbReference type="ChEBI" id="CHEBI:24875"/>
    </ligand>
</feature>
<dbReference type="NCBIfam" id="TIGR00079">
    <property type="entry name" value="pept_deformyl"/>
    <property type="match status" value="1"/>
</dbReference>
<accession>A0A7W9EJL3</accession>